<dbReference type="GO" id="GO:0016491">
    <property type="term" value="F:oxidoreductase activity"/>
    <property type="evidence" value="ECO:0007669"/>
    <property type="project" value="InterPro"/>
</dbReference>
<evidence type="ECO:0000259" key="1">
    <source>
        <dbReference type="SMART" id="SM00829"/>
    </source>
</evidence>
<keyword evidence="3" id="KW-1185">Reference proteome</keyword>
<dbReference type="InterPro" id="IPR011032">
    <property type="entry name" value="GroES-like_sf"/>
</dbReference>
<dbReference type="InterPro" id="IPR052711">
    <property type="entry name" value="Zinc_ADH-like"/>
</dbReference>
<dbReference type="SUPFAM" id="SSF50129">
    <property type="entry name" value="GroES-like"/>
    <property type="match status" value="1"/>
</dbReference>
<dbReference type="AlphaFoldDB" id="A0A395NPM2"/>
<gene>
    <name evidence="2" type="ORF">TARUN_4352</name>
</gene>
<dbReference type="InterPro" id="IPR013149">
    <property type="entry name" value="ADH-like_C"/>
</dbReference>
<dbReference type="Gene3D" id="3.40.50.720">
    <property type="entry name" value="NAD(P)-binding Rossmann-like Domain"/>
    <property type="match status" value="1"/>
</dbReference>
<dbReference type="Gene3D" id="3.90.180.10">
    <property type="entry name" value="Medium-chain alcohol dehydrogenases, catalytic domain"/>
    <property type="match status" value="2"/>
</dbReference>
<dbReference type="Pfam" id="PF08240">
    <property type="entry name" value="ADH_N"/>
    <property type="match status" value="1"/>
</dbReference>
<sequence>MAVSETYKVYHRTAGAAPLAVIQSTESIPKNLGANDVLIKIHSVSLNYRDAAMIQGTYPGPVLEKGIPASDAAAEVVAVGSAVQQLKAGDHVSPNFVVNFLTGDETEPLQALGGDIDGVLGERHRMVQHWRLEEPVARTQLCTGGVSMFALLLLIDSGIKTIITSSSDAKIAQIQKLSPLITGVNYKTHPDISAEVQRITNGRGVDIVVNNIGPASIPSNIDSIQAGGSVSIVGFLGGLTADWNPSELLKLLFKRGVIRGIAVGTKLDFEALCAHLANRKIALQPLVDRVFAFDEVKDGLDYMWAGRHVGKVIVKVAE</sequence>
<feature type="domain" description="Enoyl reductase (ER)" evidence="1">
    <location>
        <begin position="15"/>
        <end position="314"/>
    </location>
</feature>
<dbReference type="Proteomes" id="UP000266272">
    <property type="component" value="Unassembled WGS sequence"/>
</dbReference>
<organism evidence="2 3">
    <name type="scientific">Trichoderma arundinaceum</name>
    <dbReference type="NCBI Taxonomy" id="490622"/>
    <lineage>
        <taxon>Eukaryota</taxon>
        <taxon>Fungi</taxon>
        <taxon>Dikarya</taxon>
        <taxon>Ascomycota</taxon>
        <taxon>Pezizomycotina</taxon>
        <taxon>Sordariomycetes</taxon>
        <taxon>Hypocreomycetidae</taxon>
        <taxon>Hypocreales</taxon>
        <taxon>Hypocreaceae</taxon>
        <taxon>Trichoderma</taxon>
    </lineage>
</organism>
<dbReference type="InterPro" id="IPR013154">
    <property type="entry name" value="ADH-like_N"/>
</dbReference>
<accession>A0A395NPM2</accession>
<proteinExistence type="predicted"/>
<dbReference type="PANTHER" id="PTHR45033">
    <property type="match status" value="1"/>
</dbReference>
<dbReference type="Pfam" id="PF00107">
    <property type="entry name" value="ADH_zinc_N"/>
    <property type="match status" value="1"/>
</dbReference>
<dbReference type="SMART" id="SM00829">
    <property type="entry name" value="PKS_ER"/>
    <property type="match status" value="1"/>
</dbReference>
<dbReference type="OrthoDB" id="3509362at2759"/>
<dbReference type="EMBL" id="PXOA01000246">
    <property type="protein sequence ID" value="RFU77884.1"/>
    <property type="molecule type" value="Genomic_DNA"/>
</dbReference>
<dbReference type="STRING" id="490622.A0A395NPM2"/>
<dbReference type="SUPFAM" id="SSF51735">
    <property type="entry name" value="NAD(P)-binding Rossmann-fold domains"/>
    <property type="match status" value="1"/>
</dbReference>
<name>A0A395NPM2_TRIAR</name>
<evidence type="ECO:0000313" key="3">
    <source>
        <dbReference type="Proteomes" id="UP000266272"/>
    </source>
</evidence>
<protein>
    <recommendedName>
        <fullName evidence="1">Enoyl reductase (ER) domain-containing protein</fullName>
    </recommendedName>
</protein>
<evidence type="ECO:0000313" key="2">
    <source>
        <dbReference type="EMBL" id="RFU77884.1"/>
    </source>
</evidence>
<comment type="caution">
    <text evidence="2">The sequence shown here is derived from an EMBL/GenBank/DDBJ whole genome shotgun (WGS) entry which is preliminary data.</text>
</comment>
<dbReference type="CDD" id="cd08276">
    <property type="entry name" value="MDR7"/>
    <property type="match status" value="1"/>
</dbReference>
<dbReference type="InterPro" id="IPR036291">
    <property type="entry name" value="NAD(P)-bd_dom_sf"/>
</dbReference>
<reference evidence="2 3" key="1">
    <citation type="journal article" date="2018" name="PLoS Pathog.">
        <title>Evolution of structural diversity of trichothecenes, a family of toxins produced by plant pathogenic and entomopathogenic fungi.</title>
        <authorList>
            <person name="Proctor R.H."/>
            <person name="McCormick S.P."/>
            <person name="Kim H.S."/>
            <person name="Cardoza R.E."/>
            <person name="Stanley A.M."/>
            <person name="Lindo L."/>
            <person name="Kelly A."/>
            <person name="Brown D.W."/>
            <person name="Lee T."/>
            <person name="Vaughan M.M."/>
            <person name="Alexander N.J."/>
            <person name="Busman M."/>
            <person name="Gutierrez S."/>
        </authorList>
    </citation>
    <scope>NUCLEOTIDE SEQUENCE [LARGE SCALE GENOMIC DNA]</scope>
    <source>
        <strain evidence="2 3">IBT 40837</strain>
    </source>
</reference>
<dbReference type="InterPro" id="IPR020843">
    <property type="entry name" value="ER"/>
</dbReference>
<dbReference type="PANTHER" id="PTHR45033:SF1">
    <property type="entry name" value="OXIDOREDUCTASE (EUROFUNG)"/>
    <property type="match status" value="1"/>
</dbReference>